<accession>A0A858R391</accession>
<comment type="similarity">
    <text evidence="4">Belongs to the Omp25/RopB family.</text>
</comment>
<feature type="chain" id="PRO_5032826045" evidence="5">
    <location>
        <begin position="25"/>
        <end position="208"/>
    </location>
</feature>
<dbReference type="GO" id="GO:0016020">
    <property type="term" value="C:membrane"/>
    <property type="evidence" value="ECO:0007669"/>
    <property type="project" value="UniProtKB-SubCell"/>
</dbReference>
<keyword evidence="3" id="KW-0472">Membrane</keyword>
<feature type="domain" description="Outer membrane protein beta-barrel" evidence="6">
    <location>
        <begin position="11"/>
        <end position="208"/>
    </location>
</feature>
<organism evidence="7 8">
    <name type="scientific">Aerophototrophica crusticola</name>
    <dbReference type="NCBI Taxonomy" id="1709002"/>
    <lineage>
        <taxon>Bacteria</taxon>
        <taxon>Pseudomonadati</taxon>
        <taxon>Pseudomonadota</taxon>
        <taxon>Alphaproteobacteria</taxon>
        <taxon>Rhodospirillales</taxon>
        <taxon>Rhodospirillaceae</taxon>
        <taxon>Aerophototrophica</taxon>
    </lineage>
</organism>
<dbReference type="PANTHER" id="PTHR34001">
    <property type="entry name" value="BLL7405 PROTEIN"/>
    <property type="match status" value="1"/>
</dbReference>
<keyword evidence="2 5" id="KW-0732">Signal</keyword>
<dbReference type="KEGG" id="acru:HHL28_00930"/>
<dbReference type="Proteomes" id="UP000501891">
    <property type="component" value="Chromosome"/>
</dbReference>
<evidence type="ECO:0000256" key="1">
    <source>
        <dbReference type="ARBA" id="ARBA00004370"/>
    </source>
</evidence>
<evidence type="ECO:0000313" key="8">
    <source>
        <dbReference type="Proteomes" id="UP000501891"/>
    </source>
</evidence>
<dbReference type="SUPFAM" id="SSF56925">
    <property type="entry name" value="OMPA-like"/>
    <property type="match status" value="1"/>
</dbReference>
<dbReference type="InterPro" id="IPR011250">
    <property type="entry name" value="OMP/PagP_B-barrel"/>
</dbReference>
<name>A0A858R391_9PROT</name>
<dbReference type="Pfam" id="PF13505">
    <property type="entry name" value="OMP_b-brl"/>
    <property type="match status" value="1"/>
</dbReference>
<proteinExistence type="inferred from homology"/>
<protein>
    <submittedName>
        <fullName evidence="7">Outer membrane beta-barrel protein</fullName>
    </submittedName>
</protein>
<evidence type="ECO:0000256" key="4">
    <source>
        <dbReference type="ARBA" id="ARBA00038306"/>
    </source>
</evidence>
<dbReference type="InterPro" id="IPR027385">
    <property type="entry name" value="Beta-barrel_OMP"/>
</dbReference>
<comment type="subcellular location">
    <subcellularLocation>
        <location evidence="1">Membrane</location>
    </subcellularLocation>
</comment>
<evidence type="ECO:0000256" key="5">
    <source>
        <dbReference type="SAM" id="SignalP"/>
    </source>
</evidence>
<evidence type="ECO:0000256" key="3">
    <source>
        <dbReference type="ARBA" id="ARBA00023136"/>
    </source>
</evidence>
<evidence type="ECO:0000313" key="7">
    <source>
        <dbReference type="EMBL" id="QJE71865.1"/>
    </source>
</evidence>
<gene>
    <name evidence="7" type="ORF">HHL28_00930</name>
</gene>
<dbReference type="PANTHER" id="PTHR34001:SF3">
    <property type="entry name" value="BLL7405 PROTEIN"/>
    <property type="match status" value="1"/>
</dbReference>
<dbReference type="EMBL" id="CP051775">
    <property type="protein sequence ID" value="QJE71865.1"/>
    <property type="molecule type" value="Genomic_DNA"/>
</dbReference>
<evidence type="ECO:0000259" key="6">
    <source>
        <dbReference type="Pfam" id="PF13505"/>
    </source>
</evidence>
<dbReference type="AlphaFoldDB" id="A0A858R391"/>
<dbReference type="Gene3D" id="2.40.160.20">
    <property type="match status" value="1"/>
</dbReference>
<keyword evidence="8" id="KW-1185">Reference proteome</keyword>
<reference evidence="7" key="1">
    <citation type="submission" date="2020-04" db="EMBL/GenBank/DDBJ databases">
        <title>A desert anoxygenic phototrophic bacterium fixes CO2 using RubisCO under aerobic conditions.</title>
        <authorList>
            <person name="Tang K."/>
        </authorList>
    </citation>
    <scope>NUCLEOTIDE SEQUENCE [LARGE SCALE GENOMIC DNA]</scope>
    <source>
        <strain evidence="7">MIMtkB3</strain>
    </source>
</reference>
<dbReference type="InterPro" id="IPR051692">
    <property type="entry name" value="OMP-like"/>
</dbReference>
<sequence length="208" mass="22047">MSRFASAMFAASALAAVTAAPALAQTAFDGPYVGAYTGYAFGSNEAQAGTTKTDLDANGWTYGAYVGYGKTFDRLYLGAEAEIGRTDLEGDGTSGTFVGALDSKESYGLSARAGYLFADNILGYARLGWQQTDVRAVALSGATASSFKDELDGIRYGVGSEIALTPNILARVEYNYTDYEKAKFNLGTQRVGIQPDSSEVRVGIAYRF</sequence>
<evidence type="ECO:0000256" key="2">
    <source>
        <dbReference type="ARBA" id="ARBA00022729"/>
    </source>
</evidence>
<feature type="signal peptide" evidence="5">
    <location>
        <begin position="1"/>
        <end position="24"/>
    </location>
</feature>